<evidence type="ECO:0000313" key="1">
    <source>
        <dbReference type="EMBL" id="CAB1443717.1"/>
    </source>
</evidence>
<protein>
    <submittedName>
        <fullName evidence="1">Uncharacterized protein</fullName>
    </submittedName>
</protein>
<proteinExistence type="predicted"/>
<organism evidence="1 2">
    <name type="scientific">Pleuronectes platessa</name>
    <name type="common">European plaice</name>
    <dbReference type="NCBI Taxonomy" id="8262"/>
    <lineage>
        <taxon>Eukaryota</taxon>
        <taxon>Metazoa</taxon>
        <taxon>Chordata</taxon>
        <taxon>Craniata</taxon>
        <taxon>Vertebrata</taxon>
        <taxon>Euteleostomi</taxon>
        <taxon>Actinopterygii</taxon>
        <taxon>Neopterygii</taxon>
        <taxon>Teleostei</taxon>
        <taxon>Neoteleostei</taxon>
        <taxon>Acanthomorphata</taxon>
        <taxon>Carangaria</taxon>
        <taxon>Pleuronectiformes</taxon>
        <taxon>Pleuronectoidei</taxon>
        <taxon>Pleuronectidae</taxon>
        <taxon>Pleuronectes</taxon>
    </lineage>
</organism>
<dbReference type="EMBL" id="CADEAL010003168">
    <property type="protein sequence ID" value="CAB1443717.1"/>
    <property type="molecule type" value="Genomic_DNA"/>
</dbReference>
<sequence>MVTDLLSNEVTSCDSLTVPPVSKTFDPSRGRSGQPFPLVVNCCRDVNGILHLLATLCGSAIDPRIHRFNFDFLLFLFEDFEQQIQSSQGATVRLWRGKRERQQEAGRRRRRHGENIPDLGRLVVAFLLFRDSLPSLFLSEQSMLAPEDENL</sequence>
<gene>
    <name evidence="1" type="ORF">PLEPLA_LOCUS31433</name>
</gene>
<reference evidence="1" key="1">
    <citation type="submission" date="2020-03" db="EMBL/GenBank/DDBJ databases">
        <authorList>
            <person name="Weist P."/>
        </authorList>
    </citation>
    <scope>NUCLEOTIDE SEQUENCE</scope>
</reference>
<keyword evidence="2" id="KW-1185">Reference proteome</keyword>
<accession>A0A9N7V667</accession>
<comment type="caution">
    <text evidence="1">The sequence shown here is derived from an EMBL/GenBank/DDBJ whole genome shotgun (WGS) entry which is preliminary data.</text>
</comment>
<evidence type="ECO:0000313" key="2">
    <source>
        <dbReference type="Proteomes" id="UP001153269"/>
    </source>
</evidence>
<name>A0A9N7V667_PLEPL</name>
<dbReference type="AlphaFoldDB" id="A0A9N7V667"/>
<dbReference type="Proteomes" id="UP001153269">
    <property type="component" value="Unassembled WGS sequence"/>
</dbReference>